<evidence type="ECO:0000259" key="1">
    <source>
        <dbReference type="Pfam" id="PF00561"/>
    </source>
</evidence>
<dbReference type="PRINTS" id="PR00111">
    <property type="entry name" value="ABHYDROLASE"/>
</dbReference>
<organism evidence="2 3">
    <name type="scientific">Marinobacter metalliresistant</name>
    <dbReference type="NCBI Taxonomy" id="2961995"/>
    <lineage>
        <taxon>Bacteria</taxon>
        <taxon>Pseudomonadati</taxon>
        <taxon>Pseudomonadota</taxon>
        <taxon>Gammaproteobacteria</taxon>
        <taxon>Pseudomonadales</taxon>
        <taxon>Marinobacteraceae</taxon>
        <taxon>Marinobacter</taxon>
    </lineage>
</organism>
<dbReference type="PANTHER" id="PTHR43689">
    <property type="entry name" value="HYDROLASE"/>
    <property type="match status" value="1"/>
</dbReference>
<reference evidence="2 3" key="1">
    <citation type="submission" date="2022-07" db="EMBL/GenBank/DDBJ databases">
        <title>A copper resistant bacterium isolated from sediment samples of deep sea hydrothermal areas.</title>
        <authorList>
            <person name="Zeng X."/>
        </authorList>
    </citation>
    <scope>NUCLEOTIDE SEQUENCE [LARGE SCALE GENOMIC DNA]</scope>
    <source>
        <strain evidence="3">CuT 6</strain>
    </source>
</reference>
<dbReference type="Proteomes" id="UP001475781">
    <property type="component" value="Chromosome"/>
</dbReference>
<dbReference type="GO" id="GO:0016787">
    <property type="term" value="F:hydrolase activity"/>
    <property type="evidence" value="ECO:0007669"/>
    <property type="project" value="UniProtKB-KW"/>
</dbReference>
<protein>
    <submittedName>
        <fullName evidence="2">Alpha/beta hydrolase</fullName>
    </submittedName>
</protein>
<gene>
    <name evidence="2" type="ORF">NLK58_02260</name>
</gene>
<keyword evidence="2" id="KW-0378">Hydrolase</keyword>
<proteinExistence type="predicted"/>
<dbReference type="InterPro" id="IPR000073">
    <property type="entry name" value="AB_hydrolase_1"/>
</dbReference>
<dbReference type="EMBL" id="CP101118">
    <property type="protein sequence ID" value="WZF89059.1"/>
    <property type="molecule type" value="Genomic_DNA"/>
</dbReference>
<sequence length="309" mass="34792">MRKRVFYLTIAFVILAFIGTGVQTYLRGALATPYDPQSMTLNYERIGDGPTKIVLLHGLTGSLRYWKKGLAYAPDSYSLLLIDLLGFGDSPKPNGKYDLEEHITAIEKVMKKEGFDSGNSFAVGHSLGAILAMGLVGEHPEWFDGLVTIGLPSFADKEEIKETFARISLWDELSVDSTYQFVCYFHPIYMTEWFRPKNIPKEIFDEAKKHTWVSYYRTLDEILANADLQRLASKIQDKKILLIHGENDLAAPVENAVALLPFFSNAIFERLMGEDHQVYLSDPAKIWALIDNFAAPESRNVDNMAGSLP</sequence>
<dbReference type="Gene3D" id="3.40.50.1820">
    <property type="entry name" value="alpha/beta hydrolase"/>
    <property type="match status" value="1"/>
</dbReference>
<feature type="domain" description="AB hydrolase-1" evidence="1">
    <location>
        <begin position="53"/>
        <end position="180"/>
    </location>
</feature>
<dbReference type="InterPro" id="IPR029058">
    <property type="entry name" value="AB_hydrolase_fold"/>
</dbReference>
<dbReference type="SUPFAM" id="SSF53474">
    <property type="entry name" value="alpha/beta-Hydrolases"/>
    <property type="match status" value="1"/>
</dbReference>
<dbReference type="Pfam" id="PF00561">
    <property type="entry name" value="Abhydrolase_1"/>
    <property type="match status" value="1"/>
</dbReference>
<accession>A0ABZ2W2T3</accession>
<dbReference type="PANTHER" id="PTHR43689:SF8">
    <property type="entry name" value="ALPHA_BETA-HYDROLASES SUPERFAMILY PROTEIN"/>
    <property type="match status" value="1"/>
</dbReference>
<evidence type="ECO:0000313" key="2">
    <source>
        <dbReference type="EMBL" id="WZF89059.1"/>
    </source>
</evidence>
<keyword evidence="3" id="KW-1185">Reference proteome</keyword>
<evidence type="ECO:0000313" key="3">
    <source>
        <dbReference type="Proteomes" id="UP001475781"/>
    </source>
</evidence>
<dbReference type="RefSeq" id="WP_162893659.1">
    <property type="nucleotide sequence ID" value="NZ_CP101118.1"/>
</dbReference>
<name>A0ABZ2W2T3_9GAMM</name>